<evidence type="ECO:0000256" key="11">
    <source>
        <dbReference type="ARBA" id="ARBA00022840"/>
    </source>
</evidence>
<keyword evidence="19" id="KW-1185">Reference proteome</keyword>
<dbReference type="InterPro" id="IPR000159">
    <property type="entry name" value="RA_dom"/>
</dbReference>
<dbReference type="OrthoDB" id="242257at2759"/>
<keyword evidence="11 13" id="KW-0067">ATP-binding</keyword>
<dbReference type="AlphaFoldDB" id="A0A7R9BEP9"/>
<dbReference type="InterPro" id="IPR016064">
    <property type="entry name" value="NAD/diacylglycerol_kinase_sf"/>
</dbReference>
<comment type="catalytic activity">
    <reaction evidence="1 13">
        <text>a 1,2-diacyl-sn-glycerol + ATP = a 1,2-diacyl-sn-glycero-3-phosphate + ADP + H(+)</text>
        <dbReference type="Rhea" id="RHEA:10272"/>
        <dbReference type="ChEBI" id="CHEBI:15378"/>
        <dbReference type="ChEBI" id="CHEBI:17815"/>
        <dbReference type="ChEBI" id="CHEBI:30616"/>
        <dbReference type="ChEBI" id="CHEBI:58608"/>
        <dbReference type="ChEBI" id="CHEBI:456216"/>
        <dbReference type="EC" id="2.7.1.107"/>
    </reaction>
</comment>
<evidence type="ECO:0000313" key="19">
    <source>
        <dbReference type="Proteomes" id="UP000678499"/>
    </source>
</evidence>
<dbReference type="InterPro" id="IPR037607">
    <property type="entry name" value="DGK"/>
</dbReference>
<dbReference type="Gene3D" id="3.30.60.20">
    <property type="match status" value="1"/>
</dbReference>
<dbReference type="Pfam" id="PF00781">
    <property type="entry name" value="DAGK_cat"/>
    <property type="match status" value="1"/>
</dbReference>
<keyword evidence="12" id="KW-0472">Membrane</keyword>
<dbReference type="GO" id="GO:0005524">
    <property type="term" value="F:ATP binding"/>
    <property type="evidence" value="ECO:0007669"/>
    <property type="project" value="UniProtKB-KW"/>
</dbReference>
<dbReference type="FunFam" id="3.40.50.10330:FF:000011">
    <property type="entry name" value="Diacylglycerol kinase"/>
    <property type="match status" value="1"/>
</dbReference>
<evidence type="ECO:0000256" key="2">
    <source>
        <dbReference type="ARBA" id="ARBA00004370"/>
    </source>
</evidence>
<dbReference type="FunFam" id="3.30.60.20:FF:000002">
    <property type="entry name" value="Diacylglycerol kinase"/>
    <property type="match status" value="1"/>
</dbReference>
<feature type="compositionally biased region" description="Gly residues" evidence="14">
    <location>
        <begin position="891"/>
        <end position="903"/>
    </location>
</feature>
<dbReference type="GO" id="GO:0016020">
    <property type="term" value="C:membrane"/>
    <property type="evidence" value="ECO:0007669"/>
    <property type="project" value="UniProtKB-SubCell"/>
</dbReference>
<dbReference type="SUPFAM" id="SSF54236">
    <property type="entry name" value="Ubiquitin-like"/>
    <property type="match status" value="2"/>
</dbReference>
<dbReference type="PROSITE" id="PS00479">
    <property type="entry name" value="ZF_DAG_PE_1"/>
    <property type="match status" value="1"/>
</dbReference>
<dbReference type="Proteomes" id="UP000678499">
    <property type="component" value="Unassembled WGS sequence"/>
</dbReference>
<keyword evidence="10" id="KW-0862">Zinc</keyword>
<organism evidence="18">
    <name type="scientific">Notodromas monacha</name>
    <dbReference type="NCBI Taxonomy" id="399045"/>
    <lineage>
        <taxon>Eukaryota</taxon>
        <taxon>Metazoa</taxon>
        <taxon>Ecdysozoa</taxon>
        <taxon>Arthropoda</taxon>
        <taxon>Crustacea</taxon>
        <taxon>Oligostraca</taxon>
        <taxon>Ostracoda</taxon>
        <taxon>Podocopa</taxon>
        <taxon>Podocopida</taxon>
        <taxon>Cypridocopina</taxon>
        <taxon>Cypridoidea</taxon>
        <taxon>Cyprididae</taxon>
        <taxon>Notodromas</taxon>
    </lineage>
</organism>
<dbReference type="SMART" id="SM00045">
    <property type="entry name" value="DAGKa"/>
    <property type="match status" value="1"/>
</dbReference>
<feature type="domain" description="Phorbol-ester/DAG-type" evidence="15">
    <location>
        <begin position="56"/>
        <end position="107"/>
    </location>
</feature>
<dbReference type="PANTHER" id="PTHR11255:SF54">
    <property type="entry name" value="DIACYLGLYCEROL KINASE THETA"/>
    <property type="match status" value="1"/>
</dbReference>
<dbReference type="EC" id="2.7.1.107" evidence="13"/>
<keyword evidence="8" id="KW-0863">Zinc-finger</keyword>
<evidence type="ECO:0000256" key="12">
    <source>
        <dbReference type="ARBA" id="ARBA00023136"/>
    </source>
</evidence>
<dbReference type="Pfam" id="PF00130">
    <property type="entry name" value="C1_1"/>
    <property type="match status" value="1"/>
</dbReference>
<evidence type="ECO:0000256" key="3">
    <source>
        <dbReference type="ARBA" id="ARBA00009280"/>
    </source>
</evidence>
<dbReference type="PROSITE" id="PS50146">
    <property type="entry name" value="DAGK"/>
    <property type="match status" value="1"/>
</dbReference>
<keyword evidence="9 13" id="KW-0418">Kinase</keyword>
<evidence type="ECO:0000259" key="17">
    <source>
        <dbReference type="PROSITE" id="PS50200"/>
    </source>
</evidence>
<dbReference type="SUPFAM" id="SSF111331">
    <property type="entry name" value="NAD kinase/diacylglycerol kinase-like"/>
    <property type="match status" value="1"/>
</dbReference>
<evidence type="ECO:0000256" key="10">
    <source>
        <dbReference type="ARBA" id="ARBA00022833"/>
    </source>
</evidence>
<dbReference type="Gene3D" id="3.10.20.90">
    <property type="entry name" value="Phosphatidylinositol 3-kinase Catalytic Subunit, Chain A, domain 1"/>
    <property type="match status" value="1"/>
</dbReference>
<dbReference type="FunFam" id="2.60.200.40:FF:000004">
    <property type="entry name" value="Diacylglycerol kinase"/>
    <property type="match status" value="1"/>
</dbReference>
<dbReference type="Gene3D" id="2.60.200.40">
    <property type="match status" value="1"/>
</dbReference>
<feature type="region of interest" description="Disordered" evidence="14">
    <location>
        <begin position="874"/>
        <end position="955"/>
    </location>
</feature>
<evidence type="ECO:0000259" key="15">
    <source>
        <dbReference type="PROSITE" id="PS50081"/>
    </source>
</evidence>
<dbReference type="InterPro" id="IPR001206">
    <property type="entry name" value="Diacylglycerol_kinase_cat_dom"/>
</dbReference>
<evidence type="ECO:0000256" key="1">
    <source>
        <dbReference type="ARBA" id="ARBA00001383"/>
    </source>
</evidence>
<accession>A0A7R9BEP9</accession>
<evidence type="ECO:0000256" key="4">
    <source>
        <dbReference type="ARBA" id="ARBA00022679"/>
    </source>
</evidence>
<evidence type="ECO:0000256" key="5">
    <source>
        <dbReference type="ARBA" id="ARBA00022723"/>
    </source>
</evidence>
<dbReference type="EMBL" id="OA882053">
    <property type="protein sequence ID" value="CAD7272278.1"/>
    <property type="molecule type" value="Genomic_DNA"/>
</dbReference>
<evidence type="ECO:0000313" key="18">
    <source>
        <dbReference type="EMBL" id="CAD7272278.1"/>
    </source>
</evidence>
<evidence type="ECO:0000256" key="8">
    <source>
        <dbReference type="ARBA" id="ARBA00022771"/>
    </source>
</evidence>
<feature type="domain" description="DAGKc" evidence="16">
    <location>
        <begin position="544"/>
        <end position="682"/>
    </location>
</feature>
<evidence type="ECO:0000256" key="14">
    <source>
        <dbReference type="SAM" id="MobiDB-lite"/>
    </source>
</evidence>
<name>A0A7R9BEP9_9CRUS</name>
<keyword evidence="6" id="KW-0677">Repeat</keyword>
<dbReference type="GO" id="GO:0008270">
    <property type="term" value="F:zinc ion binding"/>
    <property type="evidence" value="ECO:0007669"/>
    <property type="project" value="UniProtKB-KW"/>
</dbReference>
<feature type="compositionally biased region" description="Polar residues" evidence="14">
    <location>
        <begin position="944"/>
        <end position="955"/>
    </location>
</feature>
<dbReference type="PANTHER" id="PTHR11255">
    <property type="entry name" value="DIACYLGLYCEROL KINASE"/>
    <property type="match status" value="1"/>
</dbReference>
<dbReference type="Pfam" id="PF24099">
    <property type="entry name" value="RBD_DGKtheta"/>
    <property type="match status" value="1"/>
</dbReference>
<feature type="domain" description="Ras-associating" evidence="17">
    <location>
        <begin position="375"/>
        <end position="453"/>
    </location>
</feature>
<evidence type="ECO:0000256" key="13">
    <source>
        <dbReference type="RuleBase" id="RU361128"/>
    </source>
</evidence>
<keyword evidence="5" id="KW-0479">Metal-binding</keyword>
<dbReference type="CDD" id="cd20854">
    <property type="entry name" value="C1_DGKtheta_typeV_rpt3"/>
    <property type="match status" value="1"/>
</dbReference>
<dbReference type="InterPro" id="IPR046349">
    <property type="entry name" value="C1-like_sf"/>
</dbReference>
<evidence type="ECO:0000256" key="6">
    <source>
        <dbReference type="ARBA" id="ARBA00022737"/>
    </source>
</evidence>
<dbReference type="GO" id="GO:0004143">
    <property type="term" value="F:ATP-dependent diacylglycerol kinase activity"/>
    <property type="evidence" value="ECO:0007669"/>
    <property type="project" value="UniProtKB-EC"/>
</dbReference>
<comment type="subcellular location">
    <subcellularLocation>
        <location evidence="2">Membrane</location>
    </subcellularLocation>
</comment>
<dbReference type="PROSITE" id="PS50081">
    <property type="entry name" value="ZF_DAG_PE_2"/>
    <property type="match status" value="1"/>
</dbReference>
<dbReference type="SMART" id="SM00046">
    <property type="entry name" value="DAGKc"/>
    <property type="match status" value="1"/>
</dbReference>
<dbReference type="InterPro" id="IPR017438">
    <property type="entry name" value="ATP-NAD_kinase_N"/>
</dbReference>
<gene>
    <name evidence="18" type="ORF">NMOB1V02_LOCUS220</name>
</gene>
<dbReference type="SUPFAM" id="SSF57889">
    <property type="entry name" value="Cysteine-rich domain"/>
    <property type="match status" value="1"/>
</dbReference>
<dbReference type="PROSITE" id="PS50200">
    <property type="entry name" value="RA"/>
    <property type="match status" value="1"/>
</dbReference>
<protein>
    <recommendedName>
        <fullName evidence="13">Diacylglycerol kinase</fullName>
        <shortName evidence="13">DAG kinase</shortName>
        <ecNumber evidence="13">2.7.1.107</ecNumber>
    </recommendedName>
</protein>
<evidence type="ECO:0000256" key="9">
    <source>
        <dbReference type="ARBA" id="ARBA00022777"/>
    </source>
</evidence>
<feature type="compositionally biased region" description="Low complexity" evidence="14">
    <location>
        <begin position="904"/>
        <end position="939"/>
    </location>
</feature>
<comment type="similarity">
    <text evidence="3 13">Belongs to the eukaryotic diacylglycerol kinase family.</text>
</comment>
<sequence length="955" mass="103921">MNLKEKKETDNEPSTCVVPAVCEYYIHAGCQDLAIPNCMECATFIPERILEHSTHQHHWREGNLPANSKCVVCKKGCWSAECLAGLRCEWCGSTVHGGCLKAVPVECVFGVLEPIVLPPSAVSIPRTEVPMEAVLGVTNRRNVKAEDAISRACSARAICDDQSSCDLQANEEESSGGVGVGGVCGSGFSGKQGGPSGAGGQSFFVLSTLLCWLGVGNSSSKQQQQGLSSEDGRTTLEDAVETIKVFDGNWSLRRRTFQWVIVSRSATLDCVLAAALKAFHIRRDPAHFYLTDAYAAEEKELTADAFFSGTPTTTGGTTTTTTSSSSSSSKKQQQQQHQAAVRRPPALFLRLRDEDEGELEIYPSHLHGVVSPRLVKVGNDTTVEKIISTALPLFGIPNEAQNKFQLTEMTLDKGVLERVMALDEQPWELLKATSRDSLRLMERTRFYLQRKEDPHGPTIALYVGNLPLNLSQRQYEQILIDILGVDNKYASIGPIYYEYGALVITYTNCEEAVRAFYTCRDAFVEEKNLIVLLLPNVTPEMVPKKDKPLLVFVNVKSGGCQGLELISSFRKLLNPYQVYDLTNGGPLPGLYVFRKIPNYRILVCGGDGTIGWVLQCLDNVGQDSECSRPPCAIVPLGTGNDLARVLHWGAGYTGAEDPMSLLKDVIDAEEIRLDRWTVVVGTQQQDNTQIYVMNNYCGIGIDADLCLGFHNAREENPNKFNSRWTNKGVYVKLGMQKLVSRKMCKLCKDLHKHIVLEVDGKRVDLPPIEGIIILNILSWGSGANPWGPERDDQFSKPNHWDGILEIVGVTGPFHLGQIQSGLRSAIRIAQGGHIRIRVNSDVPVHVDGEPWIQGLCEITVLRSALKATMLKKRKRLKRRNTESLMSAGMKPGAGGCGGPGGCSGTSSTAAGAATTTASSSTTGAAANNNNASMSNAQAARLDSPGSSSEESGVQQ</sequence>
<evidence type="ECO:0000259" key="16">
    <source>
        <dbReference type="PROSITE" id="PS50146"/>
    </source>
</evidence>
<dbReference type="Pfam" id="PF00609">
    <property type="entry name" value="DAGK_acc"/>
    <property type="match status" value="1"/>
</dbReference>
<dbReference type="InterPro" id="IPR029071">
    <property type="entry name" value="Ubiquitin-like_domsf"/>
</dbReference>
<proteinExistence type="inferred from homology"/>
<keyword evidence="7 13" id="KW-0547">Nucleotide-binding</keyword>
<dbReference type="InterPro" id="IPR002219">
    <property type="entry name" value="PKC_DAG/PE"/>
</dbReference>
<dbReference type="EMBL" id="CAJPEX010000016">
    <property type="protein sequence ID" value="CAG0912430.1"/>
    <property type="molecule type" value="Genomic_DNA"/>
</dbReference>
<dbReference type="InterPro" id="IPR056392">
    <property type="entry name" value="DGKtheta_RBD"/>
</dbReference>
<dbReference type="SMART" id="SM00314">
    <property type="entry name" value="RA"/>
    <property type="match status" value="1"/>
</dbReference>
<reference evidence="18" key="1">
    <citation type="submission" date="2020-11" db="EMBL/GenBank/DDBJ databases">
        <authorList>
            <person name="Tran Van P."/>
        </authorList>
    </citation>
    <scope>NUCLEOTIDE SEQUENCE</scope>
</reference>
<feature type="region of interest" description="Disordered" evidence="14">
    <location>
        <begin position="306"/>
        <end position="342"/>
    </location>
</feature>
<keyword evidence="4 13" id="KW-0808">Transferase</keyword>
<dbReference type="InterPro" id="IPR000756">
    <property type="entry name" value="Diacylglycerol_kin_accessory"/>
</dbReference>
<dbReference type="Pfam" id="PF00788">
    <property type="entry name" value="RA"/>
    <property type="match status" value="2"/>
</dbReference>
<dbReference type="SMART" id="SM00109">
    <property type="entry name" value="C1"/>
    <property type="match status" value="1"/>
</dbReference>
<dbReference type="Gene3D" id="3.40.50.10330">
    <property type="entry name" value="Probable inorganic polyphosphate/atp-NAD kinase, domain 1"/>
    <property type="match status" value="1"/>
</dbReference>
<dbReference type="GO" id="GO:0007200">
    <property type="term" value="P:phospholipase C-activating G protein-coupled receptor signaling pathway"/>
    <property type="evidence" value="ECO:0007669"/>
    <property type="project" value="InterPro"/>
</dbReference>
<evidence type="ECO:0000256" key="7">
    <source>
        <dbReference type="ARBA" id="ARBA00022741"/>
    </source>
</evidence>
<feature type="compositionally biased region" description="Low complexity" evidence="14">
    <location>
        <begin position="308"/>
        <end position="338"/>
    </location>
</feature>